<feature type="domain" description="Ricin B lectin" evidence="1">
    <location>
        <begin position="20"/>
        <end position="168"/>
    </location>
</feature>
<dbReference type="Gene3D" id="2.80.10.50">
    <property type="match status" value="1"/>
</dbReference>
<organism evidence="2 3">
    <name type="scientific">Actinoplanes aureus</name>
    <dbReference type="NCBI Taxonomy" id="2792083"/>
    <lineage>
        <taxon>Bacteria</taxon>
        <taxon>Bacillati</taxon>
        <taxon>Actinomycetota</taxon>
        <taxon>Actinomycetes</taxon>
        <taxon>Micromonosporales</taxon>
        <taxon>Micromonosporaceae</taxon>
        <taxon>Actinoplanes</taxon>
    </lineage>
</organism>
<dbReference type="CDD" id="cd00161">
    <property type="entry name" value="beta-trefoil_Ricin-like"/>
    <property type="match status" value="1"/>
</dbReference>
<reference evidence="2" key="1">
    <citation type="submission" date="2020-11" db="EMBL/GenBank/DDBJ databases">
        <title>Isolation and identification of active actinomycetes.</title>
        <authorList>
            <person name="Sun X."/>
        </authorList>
    </citation>
    <scope>NUCLEOTIDE SEQUENCE</scope>
    <source>
        <strain evidence="2">NEAU-A11</strain>
    </source>
</reference>
<dbReference type="Proteomes" id="UP000598146">
    <property type="component" value="Unassembled WGS sequence"/>
</dbReference>
<comment type="caution">
    <text evidence="2">The sequence shown here is derived from an EMBL/GenBank/DDBJ whole genome shotgun (WGS) entry which is preliminary data.</text>
</comment>
<dbReference type="InterPro" id="IPR035992">
    <property type="entry name" value="Ricin_B-like_lectins"/>
</dbReference>
<evidence type="ECO:0000259" key="1">
    <source>
        <dbReference type="SMART" id="SM00458"/>
    </source>
</evidence>
<dbReference type="Pfam" id="PF14200">
    <property type="entry name" value="RicinB_lectin_2"/>
    <property type="match status" value="1"/>
</dbReference>
<name>A0A931C849_9ACTN</name>
<keyword evidence="3" id="KW-1185">Reference proteome</keyword>
<protein>
    <submittedName>
        <fullName evidence="2">RICIN domain-containing protein</fullName>
    </submittedName>
</protein>
<gene>
    <name evidence="2" type="ORF">I4J89_21085</name>
</gene>
<dbReference type="SMART" id="SM00458">
    <property type="entry name" value="RICIN"/>
    <property type="match status" value="1"/>
</dbReference>
<dbReference type="AlphaFoldDB" id="A0A931C849"/>
<dbReference type="InterPro" id="IPR000772">
    <property type="entry name" value="Ricin_B_lectin"/>
</dbReference>
<sequence length="170" mass="18841">MTLATAIVVHQSPASAATTLGPFRIVGEDSGKCMDNPNSASGNGVGQIIYTCNRNFPINQQWYFDETDSGYYWIRNRASNKCLAVSGAAVTINVAIVQYTCNNGNNQEWLPKFWGTNPDGRDYYYLVSRGGVTRDQFSIHVKNGSNSNSAALIQYYQVGGSNSRWTWYKP</sequence>
<dbReference type="SUPFAM" id="SSF50370">
    <property type="entry name" value="Ricin B-like lectins"/>
    <property type="match status" value="1"/>
</dbReference>
<dbReference type="RefSeq" id="WP_196415715.1">
    <property type="nucleotide sequence ID" value="NZ_JADQTO010000009.1"/>
</dbReference>
<evidence type="ECO:0000313" key="2">
    <source>
        <dbReference type="EMBL" id="MBG0563944.1"/>
    </source>
</evidence>
<dbReference type="EMBL" id="JADQTO010000009">
    <property type="protein sequence ID" value="MBG0563944.1"/>
    <property type="molecule type" value="Genomic_DNA"/>
</dbReference>
<proteinExistence type="predicted"/>
<accession>A0A931C849</accession>
<evidence type="ECO:0000313" key="3">
    <source>
        <dbReference type="Proteomes" id="UP000598146"/>
    </source>
</evidence>
<dbReference type="PROSITE" id="PS50231">
    <property type="entry name" value="RICIN_B_LECTIN"/>
    <property type="match status" value="1"/>
</dbReference>